<dbReference type="AlphaFoldDB" id="A0A212J4K2"/>
<keyword evidence="5" id="KW-0547">Nucleotide-binding</keyword>
<evidence type="ECO:0000256" key="7">
    <source>
        <dbReference type="ARBA" id="ARBA00022840"/>
    </source>
</evidence>
<dbReference type="PROSITE" id="PS51748">
    <property type="entry name" value="HEXOKINASE_2"/>
    <property type="match status" value="1"/>
</dbReference>
<proteinExistence type="inferred from homology"/>
<name>A0A212J4K2_9BACT</name>
<dbReference type="CDD" id="cd24000">
    <property type="entry name" value="ASKHA_NBD_HK"/>
    <property type="match status" value="1"/>
</dbReference>
<dbReference type="InterPro" id="IPR043129">
    <property type="entry name" value="ATPase_NBD"/>
</dbReference>
<keyword evidence="6" id="KW-0418">Kinase</keyword>
<dbReference type="RefSeq" id="WP_283687637.1">
    <property type="nucleotide sequence ID" value="NZ_CALESN010000116.1"/>
</dbReference>
<dbReference type="Pfam" id="PF00349">
    <property type="entry name" value="Hexokinase_1"/>
    <property type="match status" value="1"/>
</dbReference>
<dbReference type="GO" id="GO:0006096">
    <property type="term" value="P:glycolytic process"/>
    <property type="evidence" value="ECO:0007669"/>
    <property type="project" value="UniProtKB-UniPathway"/>
</dbReference>
<dbReference type="EMBL" id="FLUL01000001">
    <property type="protein sequence ID" value="SBV94314.1"/>
    <property type="molecule type" value="Genomic_DNA"/>
</dbReference>
<evidence type="ECO:0000256" key="3">
    <source>
        <dbReference type="ARBA" id="ARBA00009225"/>
    </source>
</evidence>
<protein>
    <recommendedName>
        <fullName evidence="13">Hexokinase</fullName>
    </recommendedName>
</protein>
<evidence type="ECO:0000256" key="9">
    <source>
        <dbReference type="ARBA" id="ARBA00047905"/>
    </source>
</evidence>
<dbReference type="GO" id="GO:0001678">
    <property type="term" value="P:intracellular glucose homeostasis"/>
    <property type="evidence" value="ECO:0007669"/>
    <property type="project" value="InterPro"/>
</dbReference>
<evidence type="ECO:0000256" key="8">
    <source>
        <dbReference type="ARBA" id="ARBA00023152"/>
    </source>
</evidence>
<evidence type="ECO:0000259" key="10">
    <source>
        <dbReference type="Pfam" id="PF00349"/>
    </source>
</evidence>
<dbReference type="InterPro" id="IPR022673">
    <property type="entry name" value="Hexokinase_C"/>
</dbReference>
<evidence type="ECO:0000259" key="11">
    <source>
        <dbReference type="Pfam" id="PF03727"/>
    </source>
</evidence>
<keyword evidence="8" id="KW-0324">Glycolysis</keyword>
<organism evidence="12">
    <name type="scientific">uncultured Dysgonomonas sp</name>
    <dbReference type="NCBI Taxonomy" id="206096"/>
    <lineage>
        <taxon>Bacteria</taxon>
        <taxon>Pseudomonadati</taxon>
        <taxon>Bacteroidota</taxon>
        <taxon>Bacteroidia</taxon>
        <taxon>Bacteroidales</taxon>
        <taxon>Dysgonomonadaceae</taxon>
        <taxon>Dysgonomonas</taxon>
        <taxon>environmental samples</taxon>
    </lineage>
</organism>
<accession>A0A212J4K2</accession>
<dbReference type="PANTHER" id="PTHR19443">
    <property type="entry name" value="HEXOKINASE"/>
    <property type="match status" value="1"/>
</dbReference>
<dbReference type="Gene3D" id="3.40.367.20">
    <property type="match status" value="2"/>
</dbReference>
<evidence type="ECO:0000256" key="2">
    <source>
        <dbReference type="ARBA" id="ARBA00005007"/>
    </source>
</evidence>
<evidence type="ECO:0008006" key="13">
    <source>
        <dbReference type="Google" id="ProtNLM"/>
    </source>
</evidence>
<comment type="similarity">
    <text evidence="3">Belongs to the hexokinase family.</text>
</comment>
<comment type="catalytic activity">
    <reaction evidence="9">
        <text>D-fructose + ATP = D-fructose 6-phosphate + ADP + H(+)</text>
        <dbReference type="Rhea" id="RHEA:16125"/>
        <dbReference type="ChEBI" id="CHEBI:15378"/>
        <dbReference type="ChEBI" id="CHEBI:30616"/>
        <dbReference type="ChEBI" id="CHEBI:37721"/>
        <dbReference type="ChEBI" id="CHEBI:61527"/>
        <dbReference type="ChEBI" id="CHEBI:456216"/>
        <dbReference type="EC" id="2.7.1.1"/>
    </reaction>
    <physiologicalReaction direction="left-to-right" evidence="9">
        <dbReference type="Rhea" id="RHEA:16126"/>
    </physiologicalReaction>
</comment>
<sequence>MKKDIFHLKSKQLKEIAQSLQHKVEVGLSKENAEIQCIPTYIIPKTTSVNGKATVLDLGGTNYRVAVVDFVDGKPTIHPENGWKKDLSVMKTPGFTEEDLFKEQADPIGEIKRDQETPIGYCFSYPAESLQNGDAKLLRWTKGVDIKEMVGKPVGQPLVDYLNQRNDVKFNGVKVINDTVASLFAGLTDSSYDAYIGLIVGTGTNMATFINADKIKKLNPDYKLSGLIPVNLESGNFNPPHLTAIDDKVDACSDAKGAQRFEKAVSGMYLGEILKSVFPCDEFEQRFDAQKLTNIMNYPDIHKKRYVEIARSIYERSAKLVAASIAGLVLVLVSHDPSIKKIRLVAEGSLFWSEYRKGKNYKDMVMSELQKLLTEFNHGDVHVHVAQMDNANLIGSAIAALS</sequence>
<dbReference type="SUPFAM" id="SSF53067">
    <property type="entry name" value="Actin-like ATPase domain"/>
    <property type="match status" value="2"/>
</dbReference>
<comment type="pathway">
    <text evidence="1">Carbohydrate degradation.</text>
</comment>
<keyword evidence="7" id="KW-0067">ATP-binding</keyword>
<dbReference type="PANTHER" id="PTHR19443:SF16">
    <property type="entry name" value="HEXOKINASE TYPE 1-RELATED"/>
    <property type="match status" value="1"/>
</dbReference>
<dbReference type="GO" id="GO:0005524">
    <property type="term" value="F:ATP binding"/>
    <property type="evidence" value="ECO:0007669"/>
    <property type="project" value="UniProtKB-KW"/>
</dbReference>
<evidence type="ECO:0000256" key="5">
    <source>
        <dbReference type="ARBA" id="ARBA00022741"/>
    </source>
</evidence>
<dbReference type="GO" id="GO:0008865">
    <property type="term" value="F:fructokinase activity"/>
    <property type="evidence" value="ECO:0007669"/>
    <property type="project" value="TreeGrafter"/>
</dbReference>
<feature type="domain" description="Hexokinase N-terminal" evidence="10">
    <location>
        <begin position="6"/>
        <end position="185"/>
    </location>
</feature>
<dbReference type="Gene3D" id="3.30.420.40">
    <property type="match status" value="1"/>
</dbReference>
<gene>
    <name evidence="12" type="ORF">KL86DYS2_10706</name>
</gene>
<dbReference type="GO" id="GO:0006006">
    <property type="term" value="P:glucose metabolic process"/>
    <property type="evidence" value="ECO:0007669"/>
    <property type="project" value="TreeGrafter"/>
</dbReference>
<dbReference type="InterPro" id="IPR001312">
    <property type="entry name" value="Hexokinase"/>
</dbReference>
<evidence type="ECO:0000256" key="1">
    <source>
        <dbReference type="ARBA" id="ARBA00004921"/>
    </source>
</evidence>
<dbReference type="GO" id="GO:0005536">
    <property type="term" value="F:D-glucose binding"/>
    <property type="evidence" value="ECO:0007669"/>
    <property type="project" value="InterPro"/>
</dbReference>
<dbReference type="UniPathway" id="UPA00109">
    <property type="reaction ID" value="UER00180"/>
</dbReference>
<evidence type="ECO:0000256" key="6">
    <source>
        <dbReference type="ARBA" id="ARBA00022777"/>
    </source>
</evidence>
<dbReference type="GO" id="GO:0005829">
    <property type="term" value="C:cytosol"/>
    <property type="evidence" value="ECO:0007669"/>
    <property type="project" value="TreeGrafter"/>
</dbReference>
<evidence type="ECO:0000313" key="12">
    <source>
        <dbReference type="EMBL" id="SBV94314.1"/>
    </source>
</evidence>
<feature type="domain" description="Hexokinase C-terminal" evidence="11">
    <location>
        <begin position="196"/>
        <end position="277"/>
    </location>
</feature>
<feature type="domain" description="Hexokinase C-terminal" evidence="11">
    <location>
        <begin position="304"/>
        <end position="401"/>
    </location>
</feature>
<dbReference type="GO" id="GO:0004340">
    <property type="term" value="F:glucokinase activity"/>
    <property type="evidence" value="ECO:0007669"/>
    <property type="project" value="TreeGrafter"/>
</dbReference>
<keyword evidence="4" id="KW-0808">Transferase</keyword>
<dbReference type="PRINTS" id="PR00475">
    <property type="entry name" value="HEXOKINASE"/>
</dbReference>
<evidence type="ECO:0000256" key="4">
    <source>
        <dbReference type="ARBA" id="ARBA00022679"/>
    </source>
</evidence>
<comment type="pathway">
    <text evidence="2">Carbohydrate metabolism.</text>
</comment>
<dbReference type="Pfam" id="PF03727">
    <property type="entry name" value="Hexokinase_2"/>
    <property type="match status" value="2"/>
</dbReference>
<dbReference type="InterPro" id="IPR022672">
    <property type="entry name" value="Hexokinase_N"/>
</dbReference>
<reference evidence="12" key="1">
    <citation type="submission" date="2016-04" db="EMBL/GenBank/DDBJ databases">
        <authorList>
            <person name="Evans L.H."/>
            <person name="Alamgir A."/>
            <person name="Owens N."/>
            <person name="Weber N.D."/>
            <person name="Virtaneva K."/>
            <person name="Barbian K."/>
            <person name="Babar A."/>
            <person name="Rosenke K."/>
        </authorList>
    </citation>
    <scope>NUCLEOTIDE SEQUENCE</scope>
    <source>
        <strain evidence="12">86-2</strain>
    </source>
</reference>